<feature type="non-terminal residue" evidence="1">
    <location>
        <position position="276"/>
    </location>
</feature>
<reference evidence="1" key="1">
    <citation type="journal article" date="2014" name="Front. Microbiol.">
        <title>High frequency of phylogenetically diverse reductive dehalogenase-homologous genes in deep subseafloor sedimentary metagenomes.</title>
        <authorList>
            <person name="Kawai M."/>
            <person name="Futagami T."/>
            <person name="Toyoda A."/>
            <person name="Takaki Y."/>
            <person name="Nishi S."/>
            <person name="Hori S."/>
            <person name="Arai W."/>
            <person name="Tsubouchi T."/>
            <person name="Morono Y."/>
            <person name="Uchiyama I."/>
            <person name="Ito T."/>
            <person name="Fujiyama A."/>
            <person name="Inagaki F."/>
            <person name="Takami H."/>
        </authorList>
    </citation>
    <scope>NUCLEOTIDE SEQUENCE</scope>
    <source>
        <strain evidence="1">Expedition CK06-06</strain>
    </source>
</reference>
<protein>
    <submittedName>
        <fullName evidence="1">Uncharacterized protein</fullName>
    </submittedName>
</protein>
<accession>X1MD81</accession>
<dbReference type="EMBL" id="BARV01009130">
    <property type="protein sequence ID" value="GAI12640.1"/>
    <property type="molecule type" value="Genomic_DNA"/>
</dbReference>
<name>X1MD81_9ZZZZ</name>
<evidence type="ECO:0000313" key="1">
    <source>
        <dbReference type="EMBL" id="GAI12640.1"/>
    </source>
</evidence>
<gene>
    <name evidence="1" type="ORF">S06H3_18121</name>
</gene>
<organism evidence="1">
    <name type="scientific">marine sediment metagenome</name>
    <dbReference type="NCBI Taxonomy" id="412755"/>
    <lineage>
        <taxon>unclassified sequences</taxon>
        <taxon>metagenomes</taxon>
        <taxon>ecological metagenomes</taxon>
    </lineage>
</organism>
<comment type="caution">
    <text evidence="1">The sequence shown here is derived from an EMBL/GenBank/DDBJ whole genome shotgun (WGS) entry which is preliminary data.</text>
</comment>
<dbReference type="AlphaFoldDB" id="X1MD81"/>
<sequence>MFTFNSIEPQLRSPGAGEVWKTLDLSHELPPESTGAIIQIQNTDVSFPRHCGLRKPGSTVEVIGDLNHGNYTWGLVGCDADRKIEAFAPTFATMLYWVMGYTGRNVHFLDTAIEFALVQQVWQDLDCSPYIPANADAAIFNLSCLAAAYGKYAIRKKGSADVHYAYFGQNFPILGLDANMKAEIWPLGVGVSRIRCFLTGYIVGGITMHTNSIDISPAVLGSWQSGIISAYNDTTHFAIIETAGEAVPQPWGIRKGGSLRPILGNIRDHQWAYPHC</sequence>
<proteinExistence type="predicted"/>